<dbReference type="AlphaFoldDB" id="A0AAN9ZE04"/>
<dbReference type="InterPro" id="IPR016181">
    <property type="entry name" value="Acyl_CoA_acyltransferase"/>
</dbReference>
<sequence length="276" mass="30821">MIITKQALQLAQRNVKPAFKFLLERNTNLSRTWKRPEALAHPKIWRRWTGRFKVADSTPVQFRIQDVPEELFETVVVHMAKGMRDEPMFSALGLWDDPASTRAMEELWMETLQQRVSLVALVDDTRYLRYLGTDNVIAGVNILGVVDKDSAHIVPKVEGSKAQLFLDALAAVERRVDVFARYGVSHYLTGIGLAVAREFRGLGVGTELVRGRINMGRAMGVPLTVTLFSNPASHAIAHTVGMEVLSDVPFDRLSVGGRVPFPGARGSMRLMAKRIE</sequence>
<keyword evidence="3" id="KW-1185">Reference proteome</keyword>
<comment type="caution">
    <text evidence="2">The sequence shown here is derived from an EMBL/GenBank/DDBJ whole genome shotgun (WGS) entry which is preliminary data.</text>
</comment>
<organism evidence="2 3">
    <name type="scientific">Gryllus longicercus</name>
    <dbReference type="NCBI Taxonomy" id="2509291"/>
    <lineage>
        <taxon>Eukaryota</taxon>
        <taxon>Metazoa</taxon>
        <taxon>Ecdysozoa</taxon>
        <taxon>Arthropoda</taxon>
        <taxon>Hexapoda</taxon>
        <taxon>Insecta</taxon>
        <taxon>Pterygota</taxon>
        <taxon>Neoptera</taxon>
        <taxon>Polyneoptera</taxon>
        <taxon>Orthoptera</taxon>
        <taxon>Ensifera</taxon>
        <taxon>Gryllidea</taxon>
        <taxon>Grylloidea</taxon>
        <taxon>Gryllidae</taxon>
        <taxon>Gryllinae</taxon>
        <taxon>Gryllus</taxon>
    </lineage>
</organism>
<gene>
    <name evidence="2" type="ORF">R5R35_005445</name>
</gene>
<accession>A0AAN9ZE04</accession>
<dbReference type="InterPro" id="IPR000182">
    <property type="entry name" value="GNAT_dom"/>
</dbReference>
<evidence type="ECO:0000259" key="1">
    <source>
        <dbReference type="Pfam" id="PF00583"/>
    </source>
</evidence>
<dbReference type="GO" id="GO:0008080">
    <property type="term" value="F:N-acetyltransferase activity"/>
    <property type="evidence" value="ECO:0007669"/>
    <property type="project" value="TreeGrafter"/>
</dbReference>
<evidence type="ECO:0000313" key="3">
    <source>
        <dbReference type="Proteomes" id="UP001378592"/>
    </source>
</evidence>
<protein>
    <recommendedName>
        <fullName evidence="1">N-acetyltransferase domain-containing protein</fullName>
    </recommendedName>
</protein>
<reference evidence="2 3" key="1">
    <citation type="submission" date="2024-03" db="EMBL/GenBank/DDBJ databases">
        <title>The genome assembly and annotation of the cricket Gryllus longicercus Weissman &amp; Gray.</title>
        <authorList>
            <person name="Szrajer S."/>
            <person name="Gray D."/>
            <person name="Ylla G."/>
        </authorList>
    </citation>
    <scope>NUCLEOTIDE SEQUENCE [LARGE SCALE GENOMIC DNA]</scope>
    <source>
        <strain evidence="2">DAG 2021-001</strain>
        <tissue evidence="2">Whole body minus gut</tissue>
    </source>
</reference>
<dbReference type="Pfam" id="PF00583">
    <property type="entry name" value="Acetyltransf_1"/>
    <property type="match status" value="1"/>
</dbReference>
<dbReference type="Proteomes" id="UP001378592">
    <property type="component" value="Unassembled WGS sequence"/>
</dbReference>
<dbReference type="PANTHER" id="PTHR20905:SF32">
    <property type="entry name" value="ARYLALKYLAMINE N-ACETYLTRANSFERASE-LIKE 7, ISOFORM A"/>
    <property type="match status" value="1"/>
</dbReference>
<name>A0AAN9ZE04_9ORTH</name>
<feature type="domain" description="N-acetyltransferase" evidence="1">
    <location>
        <begin position="187"/>
        <end position="237"/>
    </location>
</feature>
<dbReference type="Gene3D" id="3.40.630.30">
    <property type="match status" value="1"/>
</dbReference>
<dbReference type="EMBL" id="JAZDUA010000052">
    <property type="protein sequence ID" value="KAK7870780.1"/>
    <property type="molecule type" value="Genomic_DNA"/>
</dbReference>
<evidence type="ECO:0000313" key="2">
    <source>
        <dbReference type="EMBL" id="KAK7870780.1"/>
    </source>
</evidence>
<proteinExistence type="predicted"/>
<dbReference type="PANTHER" id="PTHR20905">
    <property type="entry name" value="N-ACETYLTRANSFERASE-RELATED"/>
    <property type="match status" value="1"/>
</dbReference>
<dbReference type="SUPFAM" id="SSF55729">
    <property type="entry name" value="Acyl-CoA N-acyltransferases (Nat)"/>
    <property type="match status" value="1"/>
</dbReference>